<evidence type="ECO:0000256" key="4">
    <source>
        <dbReference type="ARBA" id="ARBA00022801"/>
    </source>
</evidence>
<dbReference type="PANTHER" id="PTHR11705:SF143">
    <property type="entry name" value="SLL0236 PROTEIN"/>
    <property type="match status" value="1"/>
</dbReference>
<dbReference type="Proteomes" id="UP000316541">
    <property type="component" value="Unassembled WGS sequence"/>
</dbReference>
<dbReference type="AlphaFoldDB" id="A0A544YMG7"/>
<comment type="similarity">
    <text evidence="2 7">Belongs to the peptidase M14 family.</text>
</comment>
<keyword evidence="3" id="KW-0645">Protease</keyword>
<evidence type="ECO:0000313" key="10">
    <source>
        <dbReference type="Proteomes" id="UP000316541"/>
    </source>
</evidence>
<gene>
    <name evidence="9" type="ORF">FLX08_26850</name>
</gene>
<evidence type="ECO:0000256" key="3">
    <source>
        <dbReference type="ARBA" id="ARBA00022670"/>
    </source>
</evidence>
<name>A0A544YMG7_9ACTN</name>
<evidence type="ECO:0000256" key="6">
    <source>
        <dbReference type="ARBA" id="ARBA00023049"/>
    </source>
</evidence>
<keyword evidence="6" id="KW-0482">Metalloprotease</keyword>
<sequence>MSSGGTSPSTASVPEKRSPLGKRVLTLALGVGFLGGLGIPAAGADVAATADSPAIVQQQAPSVPSGRTTYRTIDDYNNEMLALSAGHPGLVKHITLPHKTRQGRDVYGIEVTHDVDAADGKPVLLMMGVHHGNEWPSGEHTLEFAYDLIGNDGKDPRITRLLDKARVIFVPVVNVDGFVINRRTSCGVSPTCASNAGVDINRNYPFGWGSNAGSNMTNRGPGPGSEPEVQNIMDLTTNNQVTVLITNHTSGHTVLRPPLEKRAGDAPDEAVYAALTDAITAKNGYTGMKSGFDYETTGETPDWSYYATRGLGFTFEIMKTQSTNNTYSEVIEDYTGTGRYEGTSNREAFMVALEYAADPAGHSVITGKAPKGAVLKITKDFDLWTAPIVQANNVLGAPQRVPTHLESTLVAPTNGKFSWHVNPSVRPAPAYTESGVVATGPGNFIKESWTLTCARPSGEVLETVHVTVDRGEQVDVRLQECKTRFNGNGPKN</sequence>
<dbReference type="RefSeq" id="WP_142622614.1">
    <property type="nucleotide sequence ID" value="NZ_VIRM01000038.1"/>
</dbReference>
<protein>
    <submittedName>
        <fullName evidence="9">Zinc carboxypeptidase</fullName>
    </submittedName>
</protein>
<feature type="domain" description="Peptidase M14" evidence="8">
    <location>
        <begin position="69"/>
        <end position="356"/>
    </location>
</feature>
<evidence type="ECO:0000256" key="1">
    <source>
        <dbReference type="ARBA" id="ARBA00001947"/>
    </source>
</evidence>
<keyword evidence="4" id="KW-0378">Hydrolase</keyword>
<reference evidence="9 10" key="1">
    <citation type="submission" date="2019-07" db="EMBL/GenBank/DDBJ databases">
        <title>Microbispora hainanensis DSM 45428.</title>
        <authorList>
            <person name="Thawai C."/>
        </authorList>
    </citation>
    <scope>NUCLEOTIDE SEQUENCE [LARGE SCALE GENOMIC DNA]</scope>
    <source>
        <strain evidence="9 10">DSM 45428</strain>
    </source>
</reference>
<dbReference type="PANTHER" id="PTHR11705">
    <property type="entry name" value="PROTEASE FAMILY M14 CARBOXYPEPTIDASE A,B"/>
    <property type="match status" value="1"/>
</dbReference>
<feature type="active site" description="Proton donor/acceptor" evidence="7">
    <location>
        <position position="316"/>
    </location>
</feature>
<comment type="caution">
    <text evidence="9">The sequence shown here is derived from an EMBL/GenBank/DDBJ whole genome shotgun (WGS) entry which is preliminary data.</text>
</comment>
<dbReference type="Gene3D" id="3.40.630.10">
    <property type="entry name" value="Zn peptidases"/>
    <property type="match status" value="1"/>
</dbReference>
<dbReference type="PROSITE" id="PS52035">
    <property type="entry name" value="PEPTIDASE_M14"/>
    <property type="match status" value="1"/>
</dbReference>
<dbReference type="InterPro" id="IPR000834">
    <property type="entry name" value="Peptidase_M14"/>
</dbReference>
<organism evidence="9 10">
    <name type="scientific">Microbispora hainanensis</name>
    <dbReference type="NCBI Taxonomy" id="568844"/>
    <lineage>
        <taxon>Bacteria</taxon>
        <taxon>Bacillati</taxon>
        <taxon>Actinomycetota</taxon>
        <taxon>Actinomycetes</taxon>
        <taxon>Streptosporangiales</taxon>
        <taxon>Streptosporangiaceae</taxon>
        <taxon>Microbispora</taxon>
    </lineage>
</organism>
<dbReference type="GO" id="GO:0006508">
    <property type="term" value="P:proteolysis"/>
    <property type="evidence" value="ECO:0007669"/>
    <property type="project" value="UniProtKB-KW"/>
</dbReference>
<dbReference type="EMBL" id="VIRM01000038">
    <property type="protein sequence ID" value="TQS17971.1"/>
    <property type="molecule type" value="Genomic_DNA"/>
</dbReference>
<dbReference type="SMART" id="SM00631">
    <property type="entry name" value="Zn_pept"/>
    <property type="match status" value="1"/>
</dbReference>
<keyword evidence="9" id="KW-0121">Carboxypeptidase</keyword>
<dbReference type="Pfam" id="PF00246">
    <property type="entry name" value="Peptidase_M14"/>
    <property type="match status" value="1"/>
</dbReference>
<accession>A0A544YMG7</accession>
<dbReference type="SUPFAM" id="SSF53187">
    <property type="entry name" value="Zn-dependent exopeptidases"/>
    <property type="match status" value="1"/>
</dbReference>
<evidence type="ECO:0000256" key="5">
    <source>
        <dbReference type="ARBA" id="ARBA00022833"/>
    </source>
</evidence>
<evidence type="ECO:0000259" key="8">
    <source>
        <dbReference type="PROSITE" id="PS52035"/>
    </source>
</evidence>
<dbReference type="GO" id="GO:0005615">
    <property type="term" value="C:extracellular space"/>
    <property type="evidence" value="ECO:0007669"/>
    <property type="project" value="TreeGrafter"/>
</dbReference>
<proteinExistence type="inferred from homology"/>
<evidence type="ECO:0000313" key="9">
    <source>
        <dbReference type="EMBL" id="TQS17971.1"/>
    </source>
</evidence>
<keyword evidence="5" id="KW-0862">Zinc</keyword>
<evidence type="ECO:0000256" key="7">
    <source>
        <dbReference type="PROSITE-ProRule" id="PRU01379"/>
    </source>
</evidence>
<dbReference type="GO" id="GO:0008270">
    <property type="term" value="F:zinc ion binding"/>
    <property type="evidence" value="ECO:0007669"/>
    <property type="project" value="InterPro"/>
</dbReference>
<evidence type="ECO:0000256" key="2">
    <source>
        <dbReference type="ARBA" id="ARBA00005988"/>
    </source>
</evidence>
<comment type="cofactor">
    <cofactor evidence="1">
        <name>Zn(2+)</name>
        <dbReference type="ChEBI" id="CHEBI:29105"/>
    </cofactor>
</comment>
<dbReference type="GO" id="GO:0004181">
    <property type="term" value="F:metallocarboxypeptidase activity"/>
    <property type="evidence" value="ECO:0007669"/>
    <property type="project" value="InterPro"/>
</dbReference>